<sequence>MVGLKRPMSQISSFSDGPAARRPRNNAPSPSMSLVNNSHTQTWPRNPSPLSQYGSSANTYRQMPAFNNHAYQMAAQMHAQQMSNQSPHQMSIRTTDVDIKDTPFNPVINATTAGARREPGNRRVGSAGLCSRASSFAPALSVYATERCLSPTFLSLTRLSRCQLFHNFQRNTRRPPTQPLFQISSTL</sequence>
<evidence type="ECO:0000256" key="1">
    <source>
        <dbReference type="SAM" id="MobiDB-lite"/>
    </source>
</evidence>
<gene>
    <name evidence="2" type="ORF">K452DRAFT_339590</name>
</gene>
<reference evidence="2" key="1">
    <citation type="journal article" date="2020" name="Stud. Mycol.">
        <title>101 Dothideomycetes genomes: a test case for predicting lifestyles and emergence of pathogens.</title>
        <authorList>
            <person name="Haridas S."/>
            <person name="Albert R."/>
            <person name="Binder M."/>
            <person name="Bloem J."/>
            <person name="Labutti K."/>
            <person name="Salamov A."/>
            <person name="Andreopoulos B."/>
            <person name="Baker S."/>
            <person name="Barry K."/>
            <person name="Bills G."/>
            <person name="Bluhm B."/>
            <person name="Cannon C."/>
            <person name="Castanera R."/>
            <person name="Culley D."/>
            <person name="Daum C."/>
            <person name="Ezra D."/>
            <person name="Gonzalez J."/>
            <person name="Henrissat B."/>
            <person name="Kuo A."/>
            <person name="Liang C."/>
            <person name="Lipzen A."/>
            <person name="Lutzoni F."/>
            <person name="Magnuson J."/>
            <person name="Mondo S."/>
            <person name="Nolan M."/>
            <person name="Ohm R."/>
            <person name="Pangilinan J."/>
            <person name="Park H.-J."/>
            <person name="Ramirez L."/>
            <person name="Alfaro M."/>
            <person name="Sun H."/>
            <person name="Tritt A."/>
            <person name="Yoshinaga Y."/>
            <person name="Zwiers L.-H."/>
            <person name="Turgeon B."/>
            <person name="Goodwin S."/>
            <person name="Spatafora J."/>
            <person name="Crous P."/>
            <person name="Grigoriev I."/>
        </authorList>
    </citation>
    <scope>NUCLEOTIDE SEQUENCE</scope>
    <source>
        <strain evidence="2">CBS 121167</strain>
    </source>
</reference>
<keyword evidence="3" id="KW-1185">Reference proteome</keyword>
<feature type="region of interest" description="Disordered" evidence="1">
    <location>
        <begin position="1"/>
        <end position="56"/>
    </location>
</feature>
<evidence type="ECO:0000313" key="2">
    <source>
        <dbReference type="EMBL" id="KAF2137918.1"/>
    </source>
</evidence>
<feature type="compositionally biased region" description="Polar residues" evidence="1">
    <location>
        <begin position="26"/>
        <end position="56"/>
    </location>
</feature>
<accession>A0A6A6B2V0</accession>
<name>A0A6A6B2V0_9PEZI</name>
<protein>
    <submittedName>
        <fullName evidence="2">Uncharacterized protein</fullName>
    </submittedName>
</protein>
<proteinExistence type="predicted"/>
<organism evidence="2 3">
    <name type="scientific">Aplosporella prunicola CBS 121167</name>
    <dbReference type="NCBI Taxonomy" id="1176127"/>
    <lineage>
        <taxon>Eukaryota</taxon>
        <taxon>Fungi</taxon>
        <taxon>Dikarya</taxon>
        <taxon>Ascomycota</taxon>
        <taxon>Pezizomycotina</taxon>
        <taxon>Dothideomycetes</taxon>
        <taxon>Dothideomycetes incertae sedis</taxon>
        <taxon>Botryosphaeriales</taxon>
        <taxon>Aplosporellaceae</taxon>
        <taxon>Aplosporella</taxon>
    </lineage>
</organism>
<dbReference type="RefSeq" id="XP_033393633.1">
    <property type="nucleotide sequence ID" value="XM_033545318.1"/>
</dbReference>
<dbReference type="AlphaFoldDB" id="A0A6A6B2V0"/>
<dbReference type="EMBL" id="ML995499">
    <property type="protein sequence ID" value="KAF2137918.1"/>
    <property type="molecule type" value="Genomic_DNA"/>
</dbReference>
<evidence type="ECO:0000313" key="3">
    <source>
        <dbReference type="Proteomes" id="UP000799438"/>
    </source>
</evidence>
<dbReference type="Proteomes" id="UP000799438">
    <property type="component" value="Unassembled WGS sequence"/>
</dbReference>
<dbReference type="GeneID" id="54302822"/>